<dbReference type="CDD" id="cd02440">
    <property type="entry name" value="AdoMet_MTases"/>
    <property type="match status" value="1"/>
</dbReference>
<dbReference type="GO" id="GO:0008757">
    <property type="term" value="F:S-adenosylmethionine-dependent methyltransferase activity"/>
    <property type="evidence" value="ECO:0007669"/>
    <property type="project" value="TreeGrafter"/>
</dbReference>
<evidence type="ECO:0000256" key="1">
    <source>
        <dbReference type="ARBA" id="ARBA00022603"/>
    </source>
</evidence>
<sequence>MSGMKPASWSYAEEFVPEPEVVEAARRRGVEFGSASPVGTGAGSLLRLLAAAVAARHVVEIGTGAGTSGLWLLAGMPDDGVLTTIDVSAEHQRAAREAYAAAGHAPQRTRVITGAAAEVLPRMTDGAYDMVVVDADKEGYPGYVEHAVRLLRPGGVLAVDNMLWHDQVADPAARDATTVSLRTLGKTLRDHDELVASLLPVSDGMLVAVRR</sequence>
<keyword evidence="1 4" id="KW-0489">Methyltransferase</keyword>
<evidence type="ECO:0000313" key="4">
    <source>
        <dbReference type="EMBL" id="PKW26176.1"/>
    </source>
</evidence>
<dbReference type="InterPro" id="IPR002935">
    <property type="entry name" value="SAM_O-MeTrfase"/>
</dbReference>
<keyword evidence="3" id="KW-0949">S-adenosyl-L-methionine</keyword>
<gene>
    <name evidence="4" type="ORF">ATL31_0982</name>
</gene>
<dbReference type="InterPro" id="IPR050362">
    <property type="entry name" value="Cation-dep_OMT"/>
</dbReference>
<protein>
    <submittedName>
        <fullName evidence="4">Putative O-methyltransferase YrrM</fullName>
    </submittedName>
</protein>
<dbReference type="InterPro" id="IPR029063">
    <property type="entry name" value="SAM-dependent_MTases_sf"/>
</dbReference>
<accession>A0A2N3YH63</accession>
<dbReference type="Proteomes" id="UP000233781">
    <property type="component" value="Unassembled WGS sequence"/>
</dbReference>
<organism evidence="4 5">
    <name type="scientific">Phycicoccus duodecadis</name>
    <dbReference type="NCBI Taxonomy" id="173053"/>
    <lineage>
        <taxon>Bacteria</taxon>
        <taxon>Bacillati</taxon>
        <taxon>Actinomycetota</taxon>
        <taxon>Actinomycetes</taxon>
        <taxon>Micrococcales</taxon>
        <taxon>Intrasporangiaceae</taxon>
        <taxon>Phycicoccus</taxon>
    </lineage>
</organism>
<dbReference type="EMBL" id="PJNE01000001">
    <property type="protein sequence ID" value="PKW26176.1"/>
    <property type="molecule type" value="Genomic_DNA"/>
</dbReference>
<dbReference type="PROSITE" id="PS51682">
    <property type="entry name" value="SAM_OMT_I"/>
    <property type="match status" value="1"/>
</dbReference>
<dbReference type="SUPFAM" id="SSF53335">
    <property type="entry name" value="S-adenosyl-L-methionine-dependent methyltransferases"/>
    <property type="match status" value="1"/>
</dbReference>
<proteinExistence type="predicted"/>
<dbReference type="PANTHER" id="PTHR10509">
    <property type="entry name" value="O-METHYLTRANSFERASE-RELATED"/>
    <property type="match status" value="1"/>
</dbReference>
<name>A0A2N3YH63_9MICO</name>
<keyword evidence="5" id="KW-1185">Reference proteome</keyword>
<dbReference type="OrthoDB" id="4774874at2"/>
<dbReference type="GO" id="GO:0008171">
    <property type="term" value="F:O-methyltransferase activity"/>
    <property type="evidence" value="ECO:0007669"/>
    <property type="project" value="InterPro"/>
</dbReference>
<dbReference type="GO" id="GO:0032259">
    <property type="term" value="P:methylation"/>
    <property type="evidence" value="ECO:0007669"/>
    <property type="project" value="UniProtKB-KW"/>
</dbReference>
<evidence type="ECO:0000313" key="5">
    <source>
        <dbReference type="Proteomes" id="UP000233781"/>
    </source>
</evidence>
<dbReference type="Pfam" id="PF01596">
    <property type="entry name" value="Methyltransf_3"/>
    <property type="match status" value="1"/>
</dbReference>
<dbReference type="PANTHER" id="PTHR10509:SF85">
    <property type="entry name" value="O-METHYLTRANSFERASE RV1220C-RELATED"/>
    <property type="match status" value="1"/>
</dbReference>
<evidence type="ECO:0000256" key="3">
    <source>
        <dbReference type="ARBA" id="ARBA00022691"/>
    </source>
</evidence>
<keyword evidence="2 4" id="KW-0808">Transferase</keyword>
<reference evidence="4 5" key="1">
    <citation type="submission" date="2017-12" db="EMBL/GenBank/DDBJ databases">
        <title>Sequencing the genomes of 1000 Actinobacteria strains.</title>
        <authorList>
            <person name="Klenk H.-P."/>
        </authorList>
    </citation>
    <scope>NUCLEOTIDE SEQUENCE [LARGE SCALE GENOMIC DNA]</scope>
    <source>
        <strain evidence="4 5">DSM 12806</strain>
    </source>
</reference>
<dbReference type="Gene3D" id="3.40.50.150">
    <property type="entry name" value="Vaccinia Virus protein VP39"/>
    <property type="match status" value="1"/>
</dbReference>
<dbReference type="AlphaFoldDB" id="A0A2N3YH63"/>
<evidence type="ECO:0000256" key="2">
    <source>
        <dbReference type="ARBA" id="ARBA00022679"/>
    </source>
</evidence>
<dbReference type="RefSeq" id="WP_101394787.1">
    <property type="nucleotide sequence ID" value="NZ_PJNE01000001.1"/>
</dbReference>
<comment type="caution">
    <text evidence="4">The sequence shown here is derived from an EMBL/GenBank/DDBJ whole genome shotgun (WGS) entry which is preliminary data.</text>
</comment>